<dbReference type="InterPro" id="IPR023772">
    <property type="entry name" value="DNA-bd_HTH_TetR-type_CS"/>
</dbReference>
<evidence type="ECO:0000313" key="9">
    <source>
        <dbReference type="Proteomes" id="UP000237682"/>
    </source>
</evidence>
<comment type="caution">
    <text evidence="8">The sequence shown here is derived from an EMBL/GenBank/DDBJ whole genome shotgun (WGS) entry which is preliminary data.</text>
</comment>
<evidence type="ECO:0000256" key="3">
    <source>
        <dbReference type="ARBA" id="ARBA00023015"/>
    </source>
</evidence>
<dbReference type="EMBL" id="PUEJ01000005">
    <property type="protein sequence ID" value="PRH86806.1"/>
    <property type="molecule type" value="Genomic_DNA"/>
</dbReference>
<dbReference type="Proteomes" id="UP000237682">
    <property type="component" value="Unassembled WGS sequence"/>
</dbReference>
<evidence type="ECO:0000256" key="4">
    <source>
        <dbReference type="ARBA" id="ARBA00023125"/>
    </source>
</evidence>
<keyword evidence="3" id="KW-0805">Transcription regulation</keyword>
<dbReference type="InterPro" id="IPR036271">
    <property type="entry name" value="Tet_transcr_reg_TetR-rel_C_sf"/>
</dbReference>
<dbReference type="NCBIfam" id="NF010319">
    <property type="entry name" value="PRK13756.1"/>
    <property type="match status" value="1"/>
</dbReference>
<evidence type="ECO:0000259" key="7">
    <source>
        <dbReference type="PROSITE" id="PS50977"/>
    </source>
</evidence>
<comment type="function">
    <text evidence="1">TetR is the repressor of the tetracycline resistance element; its N-terminal region forms a helix-turn-helix structure and binds DNA. Binding of tetracycline to TetR reduces the repressor affinity for the tetracycline resistance gene (tetA) promoter operator sites.</text>
</comment>
<accession>A0A2S9QBS3</accession>
<evidence type="ECO:0000256" key="2">
    <source>
        <dbReference type="ARBA" id="ARBA00022491"/>
    </source>
</evidence>
<dbReference type="Pfam" id="PF00440">
    <property type="entry name" value="TetR_N"/>
    <property type="match status" value="1"/>
</dbReference>
<dbReference type="PROSITE" id="PS01081">
    <property type="entry name" value="HTH_TETR_1"/>
    <property type="match status" value="1"/>
</dbReference>
<keyword evidence="2" id="KW-0678">Repressor</keyword>
<keyword evidence="9" id="KW-1185">Reference proteome</keyword>
<keyword evidence="5" id="KW-0804">Transcription</keyword>
<name>A0A2S9QBS3_9HYPH</name>
<feature type="domain" description="HTH tetR-type" evidence="7">
    <location>
        <begin position="3"/>
        <end position="63"/>
    </location>
</feature>
<dbReference type="RefSeq" id="WP_105863031.1">
    <property type="nucleotide sequence ID" value="NZ_PUEJ01000005.1"/>
</dbReference>
<dbReference type="InterPro" id="IPR003012">
    <property type="entry name" value="Tet_transcr_reg_TetR"/>
</dbReference>
<dbReference type="OrthoDB" id="7465645at2"/>
<proteinExistence type="predicted"/>
<dbReference type="Gene3D" id="1.10.10.60">
    <property type="entry name" value="Homeodomain-like"/>
    <property type="match status" value="1"/>
</dbReference>
<dbReference type="GO" id="GO:0046677">
    <property type="term" value="P:response to antibiotic"/>
    <property type="evidence" value="ECO:0007669"/>
    <property type="project" value="InterPro"/>
</dbReference>
<dbReference type="GO" id="GO:0045892">
    <property type="term" value="P:negative regulation of DNA-templated transcription"/>
    <property type="evidence" value="ECO:0007669"/>
    <property type="project" value="InterPro"/>
</dbReference>
<gene>
    <name evidence="8" type="ORF">C5L14_16030</name>
</gene>
<dbReference type="Gene3D" id="1.10.357.10">
    <property type="entry name" value="Tetracycline Repressor, domain 2"/>
    <property type="match status" value="1"/>
</dbReference>
<evidence type="ECO:0000313" key="8">
    <source>
        <dbReference type="EMBL" id="PRH86806.1"/>
    </source>
</evidence>
<organism evidence="8 9">
    <name type="scientific">Labrys okinawensis</name>
    <dbReference type="NCBI Taxonomy" id="346911"/>
    <lineage>
        <taxon>Bacteria</taxon>
        <taxon>Pseudomonadati</taxon>
        <taxon>Pseudomonadota</taxon>
        <taxon>Alphaproteobacteria</taxon>
        <taxon>Hyphomicrobiales</taxon>
        <taxon>Xanthobacteraceae</taxon>
        <taxon>Labrys</taxon>
    </lineage>
</organism>
<evidence type="ECO:0000256" key="6">
    <source>
        <dbReference type="PROSITE-ProRule" id="PRU00335"/>
    </source>
</evidence>
<dbReference type="PANTHER" id="PTHR30055">
    <property type="entry name" value="HTH-TYPE TRANSCRIPTIONAL REGULATOR RUTR"/>
    <property type="match status" value="1"/>
</dbReference>
<feature type="DNA-binding region" description="H-T-H motif" evidence="6">
    <location>
        <begin position="26"/>
        <end position="45"/>
    </location>
</feature>
<dbReference type="InterPro" id="IPR050109">
    <property type="entry name" value="HTH-type_TetR-like_transc_reg"/>
</dbReference>
<protein>
    <submittedName>
        <fullName evidence="8">TetR family transcriptional regulator</fullName>
    </submittedName>
</protein>
<dbReference type="GO" id="GO:0000976">
    <property type="term" value="F:transcription cis-regulatory region binding"/>
    <property type="evidence" value="ECO:0007669"/>
    <property type="project" value="TreeGrafter"/>
</dbReference>
<dbReference type="InterPro" id="IPR004111">
    <property type="entry name" value="Repressor_TetR_C"/>
</dbReference>
<dbReference type="PRINTS" id="PR00400">
    <property type="entry name" value="TETREPRESSOR"/>
</dbReference>
<keyword evidence="4 6" id="KW-0238">DNA-binding</keyword>
<evidence type="ECO:0000256" key="1">
    <source>
        <dbReference type="ARBA" id="ARBA00002856"/>
    </source>
</evidence>
<dbReference type="InterPro" id="IPR001647">
    <property type="entry name" value="HTH_TetR"/>
</dbReference>
<dbReference type="PRINTS" id="PR00455">
    <property type="entry name" value="HTHTETR"/>
</dbReference>
<dbReference type="InterPro" id="IPR009057">
    <property type="entry name" value="Homeodomain-like_sf"/>
</dbReference>
<dbReference type="AlphaFoldDB" id="A0A2S9QBS3"/>
<reference evidence="8 9" key="1">
    <citation type="submission" date="2018-02" db="EMBL/GenBank/DDBJ databases">
        <title>Whole genome sequencing of endophytic bacterium.</title>
        <authorList>
            <person name="Eedara R."/>
            <person name="Podile A.R."/>
        </authorList>
    </citation>
    <scope>NUCLEOTIDE SEQUENCE [LARGE SCALE GENOMIC DNA]</scope>
    <source>
        <strain evidence="8 9">RP1T</strain>
    </source>
</reference>
<dbReference type="SUPFAM" id="SSF46689">
    <property type="entry name" value="Homeodomain-like"/>
    <property type="match status" value="1"/>
</dbReference>
<dbReference type="Pfam" id="PF02909">
    <property type="entry name" value="TetR_C_1"/>
    <property type="match status" value="1"/>
</dbReference>
<evidence type="ECO:0000256" key="5">
    <source>
        <dbReference type="ARBA" id="ARBA00023163"/>
    </source>
</evidence>
<dbReference type="GO" id="GO:0003700">
    <property type="term" value="F:DNA-binding transcription factor activity"/>
    <property type="evidence" value="ECO:0007669"/>
    <property type="project" value="TreeGrafter"/>
</dbReference>
<dbReference type="PROSITE" id="PS50977">
    <property type="entry name" value="HTH_TETR_2"/>
    <property type="match status" value="1"/>
</dbReference>
<dbReference type="SUPFAM" id="SSF48498">
    <property type="entry name" value="Tetracyclin repressor-like, C-terminal domain"/>
    <property type="match status" value="1"/>
</dbReference>
<dbReference type="PANTHER" id="PTHR30055:SF151">
    <property type="entry name" value="TRANSCRIPTIONAL REGULATORY PROTEIN"/>
    <property type="match status" value="1"/>
</dbReference>
<sequence length="204" mass="22508">MAKLQREKVIRAALDLLNEVGVDGLTTRRLADHLGVQQPALYWHFKNKRALLDALAHAMLAERHTHAVPKPGEDWCSFVTNNARSFRRALLSYRDGARIHAGTRPSGAETANAEAQLRCLTEAGFTMADTTYALMTISYFVVGSVMEQQSAQADGVERGETRSAAAVSPLLAEAMETFDRDGSEVAFERGLSFIIAGMRERLQR</sequence>